<sequence>GKDLRIDVVFTPYQEEDGKLLLVAQGQVWLMEAPEKETRYISSFKSIPISLGEKVLFFPLGFSREITRKESFTIQLEIEVLAYKDLEEASN</sequence>
<comment type="caution">
    <text evidence="1">The sequence shown here is derived from an EMBL/GenBank/DDBJ whole genome shotgun (WGS) entry which is preliminary data.</text>
</comment>
<dbReference type="AlphaFoldDB" id="X1JGC6"/>
<reference evidence="1" key="1">
    <citation type="journal article" date="2014" name="Front. Microbiol.">
        <title>High frequency of phylogenetically diverse reductive dehalogenase-homologous genes in deep subseafloor sedimentary metagenomes.</title>
        <authorList>
            <person name="Kawai M."/>
            <person name="Futagami T."/>
            <person name="Toyoda A."/>
            <person name="Takaki Y."/>
            <person name="Nishi S."/>
            <person name="Hori S."/>
            <person name="Arai W."/>
            <person name="Tsubouchi T."/>
            <person name="Morono Y."/>
            <person name="Uchiyama I."/>
            <person name="Ito T."/>
            <person name="Fujiyama A."/>
            <person name="Inagaki F."/>
            <person name="Takami H."/>
        </authorList>
    </citation>
    <scope>NUCLEOTIDE SEQUENCE</scope>
    <source>
        <strain evidence="1">Expedition CK06-06</strain>
    </source>
</reference>
<proteinExistence type="predicted"/>
<organism evidence="1">
    <name type="scientific">marine sediment metagenome</name>
    <dbReference type="NCBI Taxonomy" id="412755"/>
    <lineage>
        <taxon>unclassified sequences</taxon>
        <taxon>metagenomes</taxon>
        <taxon>ecological metagenomes</taxon>
    </lineage>
</organism>
<accession>X1JGC6</accession>
<name>X1JGC6_9ZZZZ</name>
<feature type="non-terminal residue" evidence="1">
    <location>
        <position position="1"/>
    </location>
</feature>
<evidence type="ECO:0000313" key="1">
    <source>
        <dbReference type="EMBL" id="GAH77379.1"/>
    </source>
</evidence>
<dbReference type="EMBL" id="BARU01039057">
    <property type="protein sequence ID" value="GAH77379.1"/>
    <property type="molecule type" value="Genomic_DNA"/>
</dbReference>
<protein>
    <submittedName>
        <fullName evidence="1">Uncharacterized protein</fullName>
    </submittedName>
</protein>
<gene>
    <name evidence="1" type="ORF">S03H2_60583</name>
</gene>